<evidence type="ECO:0000313" key="1">
    <source>
        <dbReference type="EMBL" id="MCP1375780.1"/>
    </source>
</evidence>
<dbReference type="EMBL" id="JAMZEK010000004">
    <property type="protein sequence ID" value="MCP1375780.1"/>
    <property type="molecule type" value="Genomic_DNA"/>
</dbReference>
<organism evidence="1 2">
    <name type="scientific">Dyella lutea</name>
    <dbReference type="NCBI Taxonomy" id="2950441"/>
    <lineage>
        <taxon>Bacteria</taxon>
        <taxon>Pseudomonadati</taxon>
        <taxon>Pseudomonadota</taxon>
        <taxon>Gammaproteobacteria</taxon>
        <taxon>Lysobacterales</taxon>
        <taxon>Rhodanobacteraceae</taxon>
        <taxon>Dyella</taxon>
    </lineage>
</organism>
<proteinExistence type="predicted"/>
<comment type="caution">
    <text evidence="1">The sequence shown here is derived from an EMBL/GenBank/DDBJ whole genome shotgun (WGS) entry which is preliminary data.</text>
</comment>
<name>A0ABT1FEH7_9GAMM</name>
<reference evidence="1 2" key="1">
    <citation type="submission" date="2022-06" db="EMBL/GenBank/DDBJ databases">
        <title>Dyella sp. Sa strain:Sa Genome sequencing.</title>
        <authorList>
            <person name="Park S."/>
        </authorList>
    </citation>
    <scope>NUCLEOTIDE SEQUENCE [LARGE SCALE GENOMIC DNA]</scope>
    <source>
        <strain evidence="1 2">Sa</strain>
    </source>
</reference>
<sequence>MPKVGWIGEQTLRGDAHNCYIRRLDDLDPFCGSARRADEYSPIHVRTDGPSRHHNILHIGTTFGPPSGRANTDIPDRGVYNYQIDGISGLITQWCTLIPVDRVAALATFLRGYGLPVYHQ</sequence>
<dbReference type="RefSeq" id="WP_253568537.1">
    <property type="nucleotide sequence ID" value="NZ_JAMZEK010000004.1"/>
</dbReference>
<gene>
    <name evidence="1" type="ORF">NC595_17160</name>
</gene>
<evidence type="ECO:0000313" key="2">
    <source>
        <dbReference type="Proteomes" id="UP001204615"/>
    </source>
</evidence>
<dbReference type="Proteomes" id="UP001204615">
    <property type="component" value="Unassembled WGS sequence"/>
</dbReference>
<keyword evidence="2" id="KW-1185">Reference proteome</keyword>
<protein>
    <submittedName>
        <fullName evidence="1">Uncharacterized protein</fullName>
    </submittedName>
</protein>
<accession>A0ABT1FEH7</accession>